<evidence type="ECO:0000256" key="2">
    <source>
        <dbReference type="ARBA" id="ARBA00011123"/>
    </source>
</evidence>
<accession>A0A2M7BUX1</accession>
<dbReference type="InterPro" id="IPR004413">
    <property type="entry name" value="GatB"/>
</dbReference>
<dbReference type="Proteomes" id="UP000229894">
    <property type="component" value="Unassembled WGS sequence"/>
</dbReference>
<dbReference type="NCBIfam" id="NF004012">
    <property type="entry name" value="PRK05477.1-2"/>
    <property type="match status" value="1"/>
</dbReference>
<comment type="similarity">
    <text evidence="1 10">Belongs to the GatB/GatE family. GatB subfamily.</text>
</comment>
<dbReference type="GO" id="GO:0050566">
    <property type="term" value="F:asparaginyl-tRNA synthase (glutamine-hydrolyzing) activity"/>
    <property type="evidence" value="ECO:0007669"/>
    <property type="project" value="RHEA"/>
</dbReference>
<evidence type="ECO:0000313" key="13">
    <source>
        <dbReference type="Proteomes" id="UP000229894"/>
    </source>
</evidence>
<dbReference type="InterPro" id="IPR014746">
    <property type="entry name" value="Gln_synth/guanido_kin_cat_dom"/>
</dbReference>
<evidence type="ECO:0000256" key="3">
    <source>
        <dbReference type="ARBA" id="ARBA00022598"/>
    </source>
</evidence>
<organism evidence="12 13">
    <name type="scientific">Candidatus Portnoybacteria bacterium CG03_land_8_20_14_0_80_41_10</name>
    <dbReference type="NCBI Taxonomy" id="1974808"/>
    <lineage>
        <taxon>Bacteria</taxon>
        <taxon>Candidatus Portnoyibacteriota</taxon>
    </lineage>
</organism>
<dbReference type="GO" id="GO:0005524">
    <property type="term" value="F:ATP binding"/>
    <property type="evidence" value="ECO:0007669"/>
    <property type="project" value="UniProtKB-KW"/>
</dbReference>
<dbReference type="PROSITE" id="PS01234">
    <property type="entry name" value="GATB"/>
    <property type="match status" value="1"/>
</dbReference>
<name>A0A2M7BUX1_9BACT</name>
<evidence type="ECO:0000259" key="11">
    <source>
        <dbReference type="SMART" id="SM00845"/>
    </source>
</evidence>
<evidence type="ECO:0000256" key="1">
    <source>
        <dbReference type="ARBA" id="ARBA00005306"/>
    </source>
</evidence>
<dbReference type="NCBIfam" id="TIGR00133">
    <property type="entry name" value="gatB"/>
    <property type="match status" value="1"/>
</dbReference>
<evidence type="ECO:0000256" key="10">
    <source>
        <dbReference type="HAMAP-Rule" id="MF_00121"/>
    </source>
</evidence>
<comment type="catalytic activity">
    <reaction evidence="9 10">
        <text>L-glutamyl-tRNA(Gln) + L-glutamine + ATP + H2O = L-glutaminyl-tRNA(Gln) + L-glutamate + ADP + phosphate + H(+)</text>
        <dbReference type="Rhea" id="RHEA:17521"/>
        <dbReference type="Rhea" id="RHEA-COMP:9681"/>
        <dbReference type="Rhea" id="RHEA-COMP:9684"/>
        <dbReference type="ChEBI" id="CHEBI:15377"/>
        <dbReference type="ChEBI" id="CHEBI:15378"/>
        <dbReference type="ChEBI" id="CHEBI:29985"/>
        <dbReference type="ChEBI" id="CHEBI:30616"/>
        <dbReference type="ChEBI" id="CHEBI:43474"/>
        <dbReference type="ChEBI" id="CHEBI:58359"/>
        <dbReference type="ChEBI" id="CHEBI:78520"/>
        <dbReference type="ChEBI" id="CHEBI:78521"/>
        <dbReference type="ChEBI" id="CHEBI:456216"/>
    </reaction>
</comment>
<dbReference type="InterPro" id="IPR018027">
    <property type="entry name" value="Asn/Gln_amidotransferase"/>
</dbReference>
<dbReference type="PANTHER" id="PTHR11659">
    <property type="entry name" value="GLUTAMYL-TRNA GLN AMIDOTRANSFERASE SUBUNIT B MITOCHONDRIAL AND PROKARYOTIC PET112-RELATED"/>
    <property type="match status" value="1"/>
</dbReference>
<dbReference type="Gene3D" id="1.10.10.410">
    <property type="match status" value="1"/>
</dbReference>
<evidence type="ECO:0000256" key="4">
    <source>
        <dbReference type="ARBA" id="ARBA00022741"/>
    </source>
</evidence>
<dbReference type="Gene3D" id="1.10.150.380">
    <property type="entry name" value="GatB domain, N-terminal subdomain"/>
    <property type="match status" value="1"/>
</dbReference>
<dbReference type="FunFam" id="1.10.10.410:FF:000001">
    <property type="entry name" value="Aspartyl/glutamyl-tRNA(Asn/Gln) amidotransferase subunit B"/>
    <property type="match status" value="1"/>
</dbReference>
<evidence type="ECO:0000256" key="6">
    <source>
        <dbReference type="ARBA" id="ARBA00022917"/>
    </source>
</evidence>
<keyword evidence="3 10" id="KW-0436">Ligase</keyword>
<dbReference type="SMART" id="SM00845">
    <property type="entry name" value="GatB_Yqey"/>
    <property type="match status" value="1"/>
</dbReference>
<dbReference type="InterPro" id="IPR023168">
    <property type="entry name" value="GatB_Yqey_C_2"/>
</dbReference>
<dbReference type="Pfam" id="PF02934">
    <property type="entry name" value="GatB_N"/>
    <property type="match status" value="1"/>
</dbReference>
<dbReference type="GO" id="GO:0006412">
    <property type="term" value="P:translation"/>
    <property type="evidence" value="ECO:0007669"/>
    <property type="project" value="UniProtKB-UniRule"/>
</dbReference>
<dbReference type="SUPFAM" id="SSF55931">
    <property type="entry name" value="Glutamine synthetase/guanido kinase"/>
    <property type="match status" value="1"/>
</dbReference>
<dbReference type="InterPro" id="IPR003789">
    <property type="entry name" value="Asn/Gln_tRNA_amidoTrase-B-like"/>
</dbReference>
<dbReference type="InterPro" id="IPR017959">
    <property type="entry name" value="Asn/Gln-tRNA_amidoTrfase_suB/E"/>
</dbReference>
<dbReference type="AlphaFoldDB" id="A0A2M7BUX1"/>
<dbReference type="HAMAP" id="MF_00121">
    <property type="entry name" value="GatB"/>
    <property type="match status" value="1"/>
</dbReference>
<dbReference type="InterPro" id="IPR042114">
    <property type="entry name" value="GatB_C_1"/>
</dbReference>
<dbReference type="InterPro" id="IPR006075">
    <property type="entry name" value="Asn/Gln-tRNA_Trfase_suB/E_cat"/>
</dbReference>
<evidence type="ECO:0000313" key="12">
    <source>
        <dbReference type="EMBL" id="PIV10363.1"/>
    </source>
</evidence>
<dbReference type="GO" id="GO:0050567">
    <property type="term" value="F:glutaminyl-tRNA synthase (glutamine-hydrolyzing) activity"/>
    <property type="evidence" value="ECO:0007669"/>
    <property type="project" value="UniProtKB-UniRule"/>
</dbReference>
<dbReference type="Pfam" id="PF02637">
    <property type="entry name" value="GatB_Yqey"/>
    <property type="match status" value="1"/>
</dbReference>
<dbReference type="SUPFAM" id="SSF89095">
    <property type="entry name" value="GatB/YqeY motif"/>
    <property type="match status" value="1"/>
</dbReference>
<proteinExistence type="inferred from homology"/>
<sequence>MEYQPVIGLEIHAELKTASKMFCDCLNDPEAKEPNINICPICLGHPGTLPVINQKAVEFVIKTALALNCQIPQSAKFDRKNYFYPDLPKNYQISQLYFPLAVKGFLEINGRKIKIKEIHLEEDTGKLIHPQGAEYSLIDFNRAGVPLMELVTEPALNSSQEARHFGEELQLILRYLGVSEANMEKGQMRCEVNISLKSKKGELGTKVEIKNLNSFRAVERAADYEIKRQGELLDSGQKIIQETRGWNEAKQQTFSQRTKEEAQDYRYFPEPDLPPLSNPASVVQRLSAGLPELPSAKRQRFIQEYKLPPTDVNALAINKNLADYFEQIVSELETWLKIKSISEKQPLIKLTANYLLTELQKLLLANKVRIEDCQISPENFAEFITLIQQKDISSSAAQKVLEEMFQSGADPSHIVEDKKLKQVSGEEELTKIVNQVIKKNSRSVKDYQSGKENALQFLIGQVMAASQGQANPEVVGEILKKKLKVVE</sequence>
<reference evidence="13" key="1">
    <citation type="submission" date="2017-09" db="EMBL/GenBank/DDBJ databases">
        <title>Depth-based differentiation of microbial function through sediment-hosted aquifers and enrichment of novel symbionts in the deep terrestrial subsurface.</title>
        <authorList>
            <person name="Probst A.J."/>
            <person name="Ladd B."/>
            <person name="Jarett J.K."/>
            <person name="Geller-Mcgrath D.E."/>
            <person name="Sieber C.M.K."/>
            <person name="Emerson J.B."/>
            <person name="Anantharaman K."/>
            <person name="Thomas B.C."/>
            <person name="Malmstrom R."/>
            <person name="Stieglmeier M."/>
            <person name="Klingl A."/>
            <person name="Woyke T."/>
            <person name="Ryan C.M."/>
            <person name="Banfield J.F."/>
        </authorList>
    </citation>
    <scope>NUCLEOTIDE SEQUENCE [LARGE SCALE GENOMIC DNA]</scope>
</reference>
<evidence type="ECO:0000256" key="8">
    <source>
        <dbReference type="ARBA" id="ARBA00047380"/>
    </source>
</evidence>
<keyword evidence="6 10" id="KW-0648">Protein biosynthesis</keyword>
<comment type="subunit">
    <text evidence="2 10">Heterotrimer of A, B and C subunits.</text>
</comment>
<dbReference type="EC" id="6.3.5.-" evidence="10"/>
<comment type="catalytic activity">
    <reaction evidence="8 10">
        <text>L-aspartyl-tRNA(Asn) + L-glutamine + ATP + H2O = L-asparaginyl-tRNA(Asn) + L-glutamate + ADP + phosphate + 2 H(+)</text>
        <dbReference type="Rhea" id="RHEA:14513"/>
        <dbReference type="Rhea" id="RHEA-COMP:9674"/>
        <dbReference type="Rhea" id="RHEA-COMP:9677"/>
        <dbReference type="ChEBI" id="CHEBI:15377"/>
        <dbReference type="ChEBI" id="CHEBI:15378"/>
        <dbReference type="ChEBI" id="CHEBI:29985"/>
        <dbReference type="ChEBI" id="CHEBI:30616"/>
        <dbReference type="ChEBI" id="CHEBI:43474"/>
        <dbReference type="ChEBI" id="CHEBI:58359"/>
        <dbReference type="ChEBI" id="CHEBI:78515"/>
        <dbReference type="ChEBI" id="CHEBI:78516"/>
        <dbReference type="ChEBI" id="CHEBI:456216"/>
    </reaction>
</comment>
<keyword evidence="12" id="KW-0808">Transferase</keyword>
<keyword evidence="5 10" id="KW-0067">ATP-binding</keyword>
<evidence type="ECO:0000256" key="7">
    <source>
        <dbReference type="ARBA" id="ARBA00024799"/>
    </source>
</evidence>
<dbReference type="InterPro" id="IPR017958">
    <property type="entry name" value="Gln-tRNA_amidoTrfase_suB_CS"/>
</dbReference>
<gene>
    <name evidence="10" type="primary">gatB</name>
    <name evidence="12" type="ORF">COS49_00955</name>
</gene>
<keyword evidence="4 10" id="KW-0547">Nucleotide-binding</keyword>
<comment type="caution">
    <text evidence="12">The sequence shown here is derived from an EMBL/GenBank/DDBJ whole genome shotgun (WGS) entry which is preliminary data.</text>
</comment>
<dbReference type="GO" id="GO:0016740">
    <property type="term" value="F:transferase activity"/>
    <property type="evidence" value="ECO:0007669"/>
    <property type="project" value="UniProtKB-KW"/>
</dbReference>
<evidence type="ECO:0000256" key="5">
    <source>
        <dbReference type="ARBA" id="ARBA00022840"/>
    </source>
</evidence>
<comment type="function">
    <text evidence="7 10">Allows the formation of correctly charged Asn-tRNA(Asn) or Gln-tRNA(Gln) through the transamidation of misacylated Asp-tRNA(Asn) or Glu-tRNA(Gln) in organisms which lack either or both of asparaginyl-tRNA or glutaminyl-tRNA synthetases. The reaction takes place in the presence of glutamine and ATP through an activated phospho-Asp-tRNA(Asn) or phospho-Glu-tRNA(Gln).</text>
</comment>
<protein>
    <recommendedName>
        <fullName evidence="10">Aspartyl/glutamyl-tRNA(Asn/Gln) amidotransferase subunit B</fullName>
        <shortName evidence="10">Asp/Glu-ADT subunit B</shortName>
        <ecNumber evidence="10">6.3.5.-</ecNumber>
    </recommendedName>
</protein>
<feature type="domain" description="Asn/Gln amidotransferase" evidence="11">
    <location>
        <begin position="323"/>
        <end position="483"/>
    </location>
</feature>
<evidence type="ECO:0000256" key="9">
    <source>
        <dbReference type="ARBA" id="ARBA00047913"/>
    </source>
</evidence>
<dbReference type="NCBIfam" id="NF004014">
    <property type="entry name" value="PRK05477.1-4"/>
    <property type="match status" value="1"/>
</dbReference>
<dbReference type="EMBL" id="PEUX01000021">
    <property type="protein sequence ID" value="PIV10363.1"/>
    <property type="molecule type" value="Genomic_DNA"/>
</dbReference>